<dbReference type="RefSeq" id="XP_073932543.1">
    <property type="nucleotide sequence ID" value="XM_074076442.1"/>
</dbReference>
<sequence length="2242" mass="251968">MEDSKHEMINQAHVLFDRFVQATTCKGTLRAFQELCDHLELKPKDYRSFYHKLKSKLNYWKAKALWAKLDKRGSHKDYKKGKACANTKCLIIGAGPCGLRTAIDLSLLGAKVVVIEKRDAFSRNNVLHLWPFTIHDLRGLGAKKFYGKFCAGAIDHISIRQLQLILLKVALILGIEIHVNVEFQGLVQPPEDQENERIGWRALVHPKTHPVSEYEFEVIIGGDGRRNTLEGFRRKEFRGKLAIAITANFINRNTTAEAKVEEISGVAFIFNQKFFQELREATGIDLENIVYYKDDTHYFVMTAKKQSLLDKGVILHDYADTELLLSRENVDQEALLSYAREAADFSTQQQLPSLDFAINHYGQPDVAMFDFTCMYASENAALVREHNGHQLLVALVGDSLLEPFWPMGTGIARGFLAAMDSAWMVRSWSLGTSPLEVLAERESIYRLLPQTTPENVSKNFSQYSIDPVTRYPNINVNFLRPSQVRHLYDTGETKDIHLEMENIVNSRTTPKLTRNESVARSSKLLGWCQRQTDGYAGVNVTDLTMSWKSGLALCAIIHRYRPDLIDFDSLDEQSVEKNNQLAFDIAEKELGIPPIMTGKDMASVGEPDKLSMVMYLTQFYEMFKDLLSSGDTLDLNAEEKAVLIATTKSPISFLSKLGQTISRKRSPKDKKEKDLDGAGKRRKTSQSEEEEAPRNCRAERPTLVSTLTDRRMDIAVGNQNKVKYMATQLLAKFEENAPAQSAGIRRQPTQERGVSQPSCCLPEQGRPAPIPQWKQQREKERSRTCPKKVITLCPPPTPPPSRAYSGQQTYRDLDADSRGKQSPRLERPEPEPSRRFFVDQWELSLSLRSSHRPASPSSDSLRQKYIKMYTGGVSSLAEQIANQLQRKEQPKTLLDKKELGSIKKEFPQNLGGSDMCYFCQKRVYVMERLSAEGKFFHRSCFKCEYCATTLRLSAYAYDIEDGKFYCKPHYCYRLSGYAQRKRPAVAPLSGKEAKGPLQEGPTVDTNGRASTISSSAERTPGSSMNGVEEPSIAKRLRGTPERIELENYHRSVKRAEELEEVPEETQAEHNLSSVLDKGTEEDVASSSSESEMDEEEEEEDQLPTSDLGGVPWKEAVRIHALLKGRSEEELEASKSFEPEEEEEEEEEYEEEEEEEYEEEEEEESSEEGEYCPWDRELLQGQWLQHLSNEEGTGTCKVAGNHRLQQIINPADPLAIQADVHWTHIREKEEEERMVPTSESSTSRVPGLPSIRRAAVQAWLETVSGAPLDENELEDVDSEPAETEGEAAEDGDPGDTGAELDDDQHWSDDIPSDAETEVRLQHQAEVEAELELRVSENEEEKPPALPKQQERGPSQDFSPILTPQEEAILFTPAHSPVAEGPQIPLASVSTKVKSPEKYLFPEPLLPREKPKAEAPADEKAACSPIRSQPMALPEARTPASPVNSQLASPLGLSTPSSAQLPICSQPQPSSEATIPSPTKSPIRFQPIPAKASTPLTPLPMENQGDPQGRLGSPLAVDEALKRSDLVEEFWMKSAEIRRSLGLTPVQRSKGPEPSFPSPAFPPVSLKSYPVEKSPQNEGHHLLKPPPVPKRLGLPKSAGDQPPLLTPKSPSDRELRSSQEEHKDLSSSSGLGLHGSSSNMKTLGSQSFNTSDSTMLTPPSSPPPPPPPNEEPATLRRKPYQTCEHREAEPKASVIPPPPPFMRPPREPAQPPREEVRKSFVESVDEIPFADDVEDTYDEKTEDSSLQEKFFTPPSCWPRPERPLAKENGRLPPLEGSTQPQKRGLPLVSAEAKELAEERMRAREKSVKSQALRDAMAKQLSKMQGMEMVSVASRSRTALLAASQGKELRSESPRHSGLRSSEEPTLKHEATSEEVLSPPSDSGGPDGSVTSSEGSSGKSKKRSSLFSPRRNKKEKKPKGEGRPTEKPSSSVLEEAAAKPKSLWKSVFSGYKKDKKKKGDEKSCSSTPSSGATVDSSKRRMSPVVRAELQLRRQLSFSEDSDLSSDDILEKSSQKSKRESIYVPHALAFRRSYSSKPRTYTEEELNAKLTRRVQKAARRQAKQEELKRLHRAQIIQRQLEQVEEKQRQLEERGVAVEKALRGEAVEPSGGTPRRRPLSFCPCCVQEGMGKKDDPKLMQEWFKLVQEKNAMVRYESELMIFARELELEDRQSRLQQELRERMAVEDHLKTEEELLEEKKILNEMLEVVEQRDSLVALLEEQRLREREEDKDLEAAMLCKGFSLDWS</sequence>
<accession>A0AC58MT36</accession>
<organism evidence="1 2">
    <name type="scientific">Castor canadensis</name>
    <name type="common">American beaver</name>
    <dbReference type="NCBI Taxonomy" id="51338"/>
    <lineage>
        <taxon>Eukaryota</taxon>
        <taxon>Metazoa</taxon>
        <taxon>Chordata</taxon>
        <taxon>Craniata</taxon>
        <taxon>Vertebrata</taxon>
        <taxon>Euteleostomi</taxon>
        <taxon>Mammalia</taxon>
        <taxon>Eutheria</taxon>
        <taxon>Euarchontoglires</taxon>
        <taxon>Glires</taxon>
        <taxon>Rodentia</taxon>
        <taxon>Castorimorpha</taxon>
        <taxon>Castoridae</taxon>
        <taxon>Castor</taxon>
    </lineage>
</organism>
<dbReference type="Proteomes" id="UP001732720">
    <property type="component" value="Chromosome 6"/>
</dbReference>
<protein>
    <submittedName>
        <fullName evidence="2">F-actin-monooxygenase MICAL3 isoform X1</fullName>
    </submittedName>
</protein>
<evidence type="ECO:0000313" key="1">
    <source>
        <dbReference type="Proteomes" id="UP001732720"/>
    </source>
</evidence>
<gene>
    <name evidence="2" type="primary">Mical3</name>
</gene>
<evidence type="ECO:0000313" key="2">
    <source>
        <dbReference type="RefSeq" id="XP_073932543.1"/>
    </source>
</evidence>
<proteinExistence type="predicted"/>
<reference evidence="2" key="1">
    <citation type="submission" date="2025-08" db="UniProtKB">
        <authorList>
            <consortium name="RefSeq"/>
        </authorList>
    </citation>
    <scope>IDENTIFICATION</scope>
</reference>
<name>A0AC58MT36_CASCN</name>
<keyword evidence="1" id="KW-1185">Reference proteome</keyword>